<keyword evidence="2" id="KW-0472">Membrane</keyword>
<feature type="transmembrane region" description="Helical" evidence="2">
    <location>
        <begin position="189"/>
        <end position="211"/>
    </location>
</feature>
<gene>
    <name evidence="3" type="ORF">Pla144_07530</name>
</gene>
<accession>A0A5C6CZA9</accession>
<organism evidence="3 4">
    <name type="scientific">Bythopirellula polymerisocia</name>
    <dbReference type="NCBI Taxonomy" id="2528003"/>
    <lineage>
        <taxon>Bacteria</taxon>
        <taxon>Pseudomonadati</taxon>
        <taxon>Planctomycetota</taxon>
        <taxon>Planctomycetia</taxon>
        <taxon>Pirellulales</taxon>
        <taxon>Lacipirellulaceae</taxon>
        <taxon>Bythopirellula</taxon>
    </lineage>
</organism>
<dbReference type="OrthoDB" id="5633467at2"/>
<evidence type="ECO:0000313" key="4">
    <source>
        <dbReference type="Proteomes" id="UP000318437"/>
    </source>
</evidence>
<name>A0A5C6CZA9_9BACT</name>
<proteinExistence type="predicted"/>
<keyword evidence="2" id="KW-1133">Transmembrane helix</keyword>
<dbReference type="EMBL" id="SJPS01000001">
    <property type="protein sequence ID" value="TWU29972.1"/>
    <property type="molecule type" value="Genomic_DNA"/>
</dbReference>
<keyword evidence="4" id="KW-1185">Reference proteome</keyword>
<evidence type="ECO:0000313" key="3">
    <source>
        <dbReference type="EMBL" id="TWU29972.1"/>
    </source>
</evidence>
<feature type="coiled-coil region" evidence="1">
    <location>
        <begin position="141"/>
        <end position="168"/>
    </location>
</feature>
<reference evidence="3 4" key="1">
    <citation type="submission" date="2019-02" db="EMBL/GenBank/DDBJ databases">
        <title>Deep-cultivation of Planctomycetes and their phenomic and genomic characterization uncovers novel biology.</title>
        <authorList>
            <person name="Wiegand S."/>
            <person name="Jogler M."/>
            <person name="Boedeker C."/>
            <person name="Pinto D."/>
            <person name="Vollmers J."/>
            <person name="Rivas-Marin E."/>
            <person name="Kohn T."/>
            <person name="Peeters S.H."/>
            <person name="Heuer A."/>
            <person name="Rast P."/>
            <person name="Oberbeckmann S."/>
            <person name="Bunk B."/>
            <person name="Jeske O."/>
            <person name="Meyerdierks A."/>
            <person name="Storesund J.E."/>
            <person name="Kallscheuer N."/>
            <person name="Luecker S."/>
            <person name="Lage O.M."/>
            <person name="Pohl T."/>
            <person name="Merkel B.J."/>
            <person name="Hornburger P."/>
            <person name="Mueller R.-W."/>
            <person name="Bruemmer F."/>
            <person name="Labrenz M."/>
            <person name="Spormann A.M."/>
            <person name="Op Den Camp H."/>
            <person name="Overmann J."/>
            <person name="Amann R."/>
            <person name="Jetten M.S.M."/>
            <person name="Mascher T."/>
            <person name="Medema M.H."/>
            <person name="Devos D.P."/>
            <person name="Kaster A.-K."/>
            <person name="Ovreas L."/>
            <person name="Rohde M."/>
            <person name="Galperin M.Y."/>
            <person name="Jogler C."/>
        </authorList>
    </citation>
    <scope>NUCLEOTIDE SEQUENCE [LARGE SCALE GENOMIC DNA]</scope>
    <source>
        <strain evidence="3 4">Pla144</strain>
    </source>
</reference>
<evidence type="ECO:0000256" key="2">
    <source>
        <dbReference type="SAM" id="Phobius"/>
    </source>
</evidence>
<dbReference type="RefSeq" id="WP_146447920.1">
    <property type="nucleotide sequence ID" value="NZ_SJPS01000001.1"/>
</dbReference>
<evidence type="ECO:0000256" key="1">
    <source>
        <dbReference type="SAM" id="Coils"/>
    </source>
</evidence>
<sequence>MAQTNTKQIERRGTWWQRVLIGAFTVLLTLLIYWLLGFVLRDIGRLPGPDWNEFEAARLDQGLRSSGEEIESSITEVKRQIANVERRQRLLRDSTASSQKTLSQLLELLRISIEQKTTLPEEQQNALAESQQLFLENQKQDQAFNESHSSLQEKLADLEEQQRLYRQRLDTAWKPIREEFSQLQRKHDWRLAAIKIGVLTPLLILGGILFAKYRNDKYVAMICALDLALLAKVFLVMHEYFPAEYFKYVLILSSLVVIGFLLARLLKMVAEPSRDARLKQSREAYESFFCPVCQFPIRRGPLKFMSWSPRSLRKRSQPIANVADEPYTCPACATTLYEKCENCGAIRHGLLPACEHCGAAKEVY</sequence>
<feature type="transmembrane region" description="Helical" evidence="2">
    <location>
        <begin position="20"/>
        <end position="40"/>
    </location>
</feature>
<dbReference type="Proteomes" id="UP000318437">
    <property type="component" value="Unassembled WGS sequence"/>
</dbReference>
<protein>
    <recommendedName>
        <fullName evidence="5">Double zinc ribbon</fullName>
    </recommendedName>
</protein>
<dbReference type="AlphaFoldDB" id="A0A5C6CZA9"/>
<feature type="transmembrane region" description="Helical" evidence="2">
    <location>
        <begin position="248"/>
        <end position="266"/>
    </location>
</feature>
<feature type="coiled-coil region" evidence="1">
    <location>
        <begin position="67"/>
        <end position="94"/>
    </location>
</feature>
<comment type="caution">
    <text evidence="3">The sequence shown here is derived from an EMBL/GenBank/DDBJ whole genome shotgun (WGS) entry which is preliminary data.</text>
</comment>
<feature type="transmembrane region" description="Helical" evidence="2">
    <location>
        <begin position="218"/>
        <end position="236"/>
    </location>
</feature>
<evidence type="ECO:0008006" key="5">
    <source>
        <dbReference type="Google" id="ProtNLM"/>
    </source>
</evidence>
<keyword evidence="2" id="KW-0812">Transmembrane</keyword>
<keyword evidence="1" id="KW-0175">Coiled coil</keyword>